<evidence type="ECO:0000256" key="1">
    <source>
        <dbReference type="ARBA" id="ARBA00022598"/>
    </source>
</evidence>
<comment type="similarity">
    <text evidence="2">Belongs to the BshC family.</text>
</comment>
<dbReference type="InterPro" id="IPR011199">
    <property type="entry name" value="Bacillithiol_biosynth_BshC"/>
</dbReference>
<organism evidence="5">
    <name type="scientific">Prosthecochloris aestuarii</name>
    <dbReference type="NCBI Taxonomy" id="1102"/>
    <lineage>
        <taxon>Bacteria</taxon>
        <taxon>Pseudomonadati</taxon>
        <taxon>Chlorobiota</taxon>
        <taxon>Chlorobiia</taxon>
        <taxon>Chlorobiales</taxon>
        <taxon>Chlorobiaceae</taxon>
        <taxon>Prosthecochloris</taxon>
    </lineage>
</organism>
<name>A0A831SW23_PROAE</name>
<evidence type="ECO:0000259" key="4">
    <source>
        <dbReference type="Pfam" id="PF24850"/>
    </source>
</evidence>
<feature type="domain" description="Bacillithiol biosynthesis BshC N-terminal Rossmann-like" evidence="3">
    <location>
        <begin position="10"/>
        <end position="390"/>
    </location>
</feature>
<dbReference type="GO" id="GO:0016874">
    <property type="term" value="F:ligase activity"/>
    <property type="evidence" value="ECO:0007669"/>
    <property type="project" value="UniProtKB-UniRule"/>
</dbReference>
<evidence type="ECO:0000313" key="5">
    <source>
        <dbReference type="EMBL" id="HED31783.1"/>
    </source>
</evidence>
<sequence>MNTFLIDYTRITTLSHGFSQLFTDYTSQEEARNDLLAGFFHYDDRREADYYNLLGKLAGRQFKRDTLRDLLLRQNREFGVDERHLELLDKLRSPRCMLVVTGQQPGLFSGPLYTIYKALSAIVVCEQQKEMFPEYDFLPLFWIESDDHDFEESAQACVPGHLELNRIVLDPRQRLPAQMVSRTVLSEEAAEAVKKLAESLQDSDCKEEIIGRLNEFYKPGATLESGFARTMAWLMKDYPLFFLAPGDRAFKELGRDMFLKELSTCPQSSYHVVTQSSLLEQRGYSTQAKPRAVNLFYINDHNQRQKIEQDDHDWFVLSPGRRRLSRSQILELCGDHPERFSPNVVLRPVVQDYVLPVFAYIAGPGEISYLAQYRKVYEHFGLNMPFIMPRGSFTLVEPAIGRVMDKVLRTSARPGFSRKQMYETAFSDMKSLRRRALAGSSDHDYDELFETARKDMGLKMEELLPSLLKLDPTLEQSLYGTMKQVEKNLDGLLQKVNRANRRKHDELLRQIDKTALHLFPEDSPQERVFCSLYYINKYGPGLLDDLAGVLRAQSTGSHIVLEL</sequence>
<dbReference type="HAMAP" id="MF_01867">
    <property type="entry name" value="BshC"/>
    <property type="match status" value="1"/>
</dbReference>
<keyword evidence="1 2" id="KW-0436">Ligase</keyword>
<dbReference type="EMBL" id="DSBW01000196">
    <property type="protein sequence ID" value="HED31783.1"/>
    <property type="molecule type" value="Genomic_DNA"/>
</dbReference>
<reference evidence="5" key="1">
    <citation type="journal article" date="2020" name="mSystems">
        <title>Genome- and Community-Level Interaction Insights into Carbon Utilization and Element Cycling Functions of Hydrothermarchaeota in Hydrothermal Sediment.</title>
        <authorList>
            <person name="Zhou Z."/>
            <person name="Liu Y."/>
            <person name="Xu W."/>
            <person name="Pan J."/>
            <person name="Luo Z.H."/>
            <person name="Li M."/>
        </authorList>
    </citation>
    <scope>NUCLEOTIDE SEQUENCE [LARGE SCALE GENOMIC DNA]</scope>
    <source>
        <strain evidence="5">SpSt-1181</strain>
    </source>
</reference>
<dbReference type="InterPro" id="IPR055399">
    <property type="entry name" value="CC_BshC"/>
</dbReference>
<gene>
    <name evidence="2 5" type="primary">bshC</name>
    <name evidence="5" type="ORF">ENN50_08945</name>
</gene>
<dbReference type="PIRSF" id="PIRSF012535">
    <property type="entry name" value="UCP012535"/>
    <property type="match status" value="1"/>
</dbReference>
<protein>
    <recommendedName>
        <fullName evidence="2">Putative cysteine ligase BshC</fullName>
        <ecNumber evidence="2">6.-.-.-</ecNumber>
    </recommendedName>
</protein>
<dbReference type="InterPro" id="IPR055398">
    <property type="entry name" value="Rossmann-like_BshC"/>
</dbReference>
<dbReference type="AlphaFoldDB" id="A0A831SW23"/>
<dbReference type="Pfam" id="PF10079">
    <property type="entry name" value="Rossmann-like_BshC"/>
    <property type="match status" value="1"/>
</dbReference>
<evidence type="ECO:0000256" key="2">
    <source>
        <dbReference type="HAMAP-Rule" id="MF_01867"/>
    </source>
</evidence>
<proteinExistence type="inferred from homology"/>
<dbReference type="EC" id="6.-.-.-" evidence="2"/>
<evidence type="ECO:0000259" key="3">
    <source>
        <dbReference type="Pfam" id="PF10079"/>
    </source>
</evidence>
<dbReference type="Pfam" id="PF24850">
    <property type="entry name" value="CC_BshC"/>
    <property type="match status" value="1"/>
</dbReference>
<feature type="domain" description="Bacillithiol biosynthesis BshC C-terminal coiled-coil" evidence="4">
    <location>
        <begin position="393"/>
        <end position="562"/>
    </location>
</feature>
<comment type="caution">
    <text evidence="5">The sequence shown here is derived from an EMBL/GenBank/DDBJ whole genome shotgun (WGS) entry which is preliminary data.</text>
</comment>
<dbReference type="NCBIfam" id="TIGR03998">
    <property type="entry name" value="thiol_BshC"/>
    <property type="match status" value="1"/>
</dbReference>
<dbReference type="Proteomes" id="UP000886335">
    <property type="component" value="Unassembled WGS sequence"/>
</dbReference>
<accession>A0A831SW23</accession>